<evidence type="ECO:0000256" key="10">
    <source>
        <dbReference type="ARBA" id="ARBA00029409"/>
    </source>
</evidence>
<evidence type="ECO:0000256" key="1">
    <source>
        <dbReference type="ARBA" id="ARBA00005051"/>
    </source>
</evidence>
<dbReference type="NCBIfam" id="TIGR01498">
    <property type="entry name" value="folK"/>
    <property type="match status" value="1"/>
</dbReference>
<dbReference type="Gene3D" id="3.30.70.560">
    <property type="entry name" value="7,8-Dihydro-6-hydroxymethylpterin-pyrophosphokinase HPPK"/>
    <property type="match status" value="1"/>
</dbReference>
<accession>A0A6L7FWQ0</accession>
<keyword evidence="15" id="KW-1185">Reference proteome</keyword>
<evidence type="ECO:0000256" key="3">
    <source>
        <dbReference type="ARBA" id="ARBA00013253"/>
    </source>
</evidence>
<feature type="domain" description="7,8-dihydro-6-hydroxymethylpterin-pyrophosphokinase" evidence="13">
    <location>
        <begin position="94"/>
        <end position="105"/>
    </location>
</feature>
<comment type="function">
    <text evidence="10">Catalyzes the transfer of pyrophosphate from adenosine triphosphate (ATP) to 6-hydroxymethyl-7,8-dihydropterin, an enzymatic step in folate biosynthesis pathway.</text>
</comment>
<evidence type="ECO:0000259" key="13">
    <source>
        <dbReference type="PROSITE" id="PS00794"/>
    </source>
</evidence>
<comment type="pathway">
    <text evidence="1">Cofactor biosynthesis; tetrahydrofolate biosynthesis; 2-amino-4-hydroxy-6-hydroxymethyl-7,8-dihydropteridine diphosphate from 7,8-dihydroneopterin triphosphate: step 4/4.</text>
</comment>
<sequence length="194" mass="21324">MPMSRSFLVAVGANLPEVGGTCVAVVQSAIARLSHESGQILSVSMLYSTPAFPAGSGPDFVNAALVLSSERTPEEMLAELHRVEQLFGRERKKRWGPRALDLDLIACDDLVLPNEAEQRRWMALPAEDQTRLAPETLILPHPRIQDRAFVLVPLCDVAPDWRHPLLNLTARQMRDDLAASDLEAVKALAEPTCP</sequence>
<protein>
    <recommendedName>
        <fullName evidence="4">2-amino-4-hydroxy-6-hydroxymethyldihydropteridine pyrophosphokinase</fullName>
        <ecNumber evidence="3">2.7.6.3</ecNumber>
    </recommendedName>
    <alternativeName>
        <fullName evidence="11">6-hydroxymethyl-7,8-dihydropterin pyrophosphokinase</fullName>
    </alternativeName>
    <alternativeName>
        <fullName evidence="12">7,8-dihydro-6-hydroxymethylpterin-pyrophosphokinase</fullName>
    </alternativeName>
</protein>
<dbReference type="GO" id="GO:0046654">
    <property type="term" value="P:tetrahydrofolate biosynthetic process"/>
    <property type="evidence" value="ECO:0007669"/>
    <property type="project" value="UniProtKB-UniPathway"/>
</dbReference>
<comment type="caution">
    <text evidence="14">The sequence shown here is derived from an EMBL/GenBank/DDBJ whole genome shotgun (WGS) entry which is preliminary data.</text>
</comment>
<dbReference type="EC" id="2.7.6.3" evidence="3"/>
<evidence type="ECO:0000256" key="7">
    <source>
        <dbReference type="ARBA" id="ARBA00022777"/>
    </source>
</evidence>
<evidence type="ECO:0000256" key="9">
    <source>
        <dbReference type="ARBA" id="ARBA00022909"/>
    </source>
</evidence>
<evidence type="ECO:0000256" key="12">
    <source>
        <dbReference type="ARBA" id="ARBA00033413"/>
    </source>
</evidence>
<dbReference type="Pfam" id="PF01288">
    <property type="entry name" value="HPPK"/>
    <property type="match status" value="1"/>
</dbReference>
<dbReference type="PANTHER" id="PTHR43071:SF1">
    <property type="entry name" value="2-AMINO-4-HYDROXY-6-HYDROXYMETHYLDIHYDROPTERIDINE PYROPHOSPHOKINASE"/>
    <property type="match status" value="1"/>
</dbReference>
<evidence type="ECO:0000256" key="6">
    <source>
        <dbReference type="ARBA" id="ARBA00022741"/>
    </source>
</evidence>
<dbReference type="UniPathway" id="UPA00077">
    <property type="reaction ID" value="UER00155"/>
</dbReference>
<evidence type="ECO:0000256" key="8">
    <source>
        <dbReference type="ARBA" id="ARBA00022840"/>
    </source>
</evidence>
<dbReference type="InterPro" id="IPR035907">
    <property type="entry name" value="Hppk_sf"/>
</dbReference>
<keyword evidence="6" id="KW-0547">Nucleotide-binding</keyword>
<dbReference type="InterPro" id="IPR000550">
    <property type="entry name" value="Hppk"/>
</dbReference>
<dbReference type="GO" id="GO:0016301">
    <property type="term" value="F:kinase activity"/>
    <property type="evidence" value="ECO:0007669"/>
    <property type="project" value="UniProtKB-KW"/>
</dbReference>
<evidence type="ECO:0000256" key="11">
    <source>
        <dbReference type="ARBA" id="ARBA00029766"/>
    </source>
</evidence>
<comment type="similarity">
    <text evidence="2">Belongs to the HPPK family.</text>
</comment>
<keyword evidence="7 14" id="KW-0418">Kinase</keyword>
<dbReference type="GO" id="GO:0046656">
    <property type="term" value="P:folic acid biosynthetic process"/>
    <property type="evidence" value="ECO:0007669"/>
    <property type="project" value="UniProtKB-KW"/>
</dbReference>
<gene>
    <name evidence="14" type="primary">folK</name>
    <name evidence="14" type="ORF">GR170_01750</name>
</gene>
<evidence type="ECO:0000313" key="15">
    <source>
        <dbReference type="Proteomes" id="UP000477911"/>
    </source>
</evidence>
<keyword evidence="5 14" id="KW-0808">Transferase</keyword>
<keyword evidence="9" id="KW-0289">Folate biosynthesis</keyword>
<dbReference type="RefSeq" id="WP_160891076.1">
    <property type="nucleotide sequence ID" value="NZ_WUMU01000001.1"/>
</dbReference>
<dbReference type="Proteomes" id="UP000477911">
    <property type="component" value="Unassembled WGS sequence"/>
</dbReference>
<dbReference type="AlphaFoldDB" id="A0A6L7FWQ0"/>
<dbReference type="GO" id="GO:0005524">
    <property type="term" value="F:ATP binding"/>
    <property type="evidence" value="ECO:0007669"/>
    <property type="project" value="UniProtKB-KW"/>
</dbReference>
<evidence type="ECO:0000256" key="2">
    <source>
        <dbReference type="ARBA" id="ARBA00005810"/>
    </source>
</evidence>
<keyword evidence="8" id="KW-0067">ATP-binding</keyword>
<dbReference type="PROSITE" id="PS00794">
    <property type="entry name" value="HPPK"/>
    <property type="match status" value="1"/>
</dbReference>
<name>A0A6L7FWQ0_9RHOB</name>
<evidence type="ECO:0000313" key="14">
    <source>
        <dbReference type="EMBL" id="MXN16544.1"/>
    </source>
</evidence>
<evidence type="ECO:0000256" key="5">
    <source>
        <dbReference type="ARBA" id="ARBA00022679"/>
    </source>
</evidence>
<evidence type="ECO:0000256" key="4">
    <source>
        <dbReference type="ARBA" id="ARBA00016218"/>
    </source>
</evidence>
<dbReference type="EMBL" id="WUMU01000001">
    <property type="protein sequence ID" value="MXN16544.1"/>
    <property type="molecule type" value="Genomic_DNA"/>
</dbReference>
<dbReference type="PANTHER" id="PTHR43071">
    <property type="entry name" value="2-AMINO-4-HYDROXY-6-HYDROXYMETHYLDIHYDROPTERIDINE PYROPHOSPHOKINASE"/>
    <property type="match status" value="1"/>
</dbReference>
<dbReference type="SUPFAM" id="SSF55083">
    <property type="entry name" value="6-hydroxymethyl-7,8-dihydropterin pyrophosphokinase, HPPK"/>
    <property type="match status" value="1"/>
</dbReference>
<organism evidence="14 15">
    <name type="scientific">Pseudooceanicola albus</name>
    <dbReference type="NCBI Taxonomy" id="2692189"/>
    <lineage>
        <taxon>Bacteria</taxon>
        <taxon>Pseudomonadati</taxon>
        <taxon>Pseudomonadota</taxon>
        <taxon>Alphaproteobacteria</taxon>
        <taxon>Rhodobacterales</taxon>
        <taxon>Paracoccaceae</taxon>
        <taxon>Pseudooceanicola</taxon>
    </lineage>
</organism>
<dbReference type="CDD" id="cd00483">
    <property type="entry name" value="HPPK"/>
    <property type="match status" value="1"/>
</dbReference>
<dbReference type="GO" id="GO:0003848">
    <property type="term" value="F:2-amino-4-hydroxy-6-hydroxymethyldihydropteridine diphosphokinase activity"/>
    <property type="evidence" value="ECO:0007669"/>
    <property type="project" value="UniProtKB-EC"/>
</dbReference>
<proteinExistence type="inferred from homology"/>
<reference evidence="14 15" key="1">
    <citation type="submission" date="2019-12" db="EMBL/GenBank/DDBJ databases">
        <authorList>
            <person name="Li M."/>
        </authorList>
    </citation>
    <scope>NUCLEOTIDE SEQUENCE [LARGE SCALE GENOMIC DNA]</scope>
    <source>
        <strain evidence="14 15">GBMRC 2024</strain>
    </source>
</reference>